<feature type="transmembrane region" description="Helical" evidence="1">
    <location>
        <begin position="12"/>
        <end position="33"/>
    </location>
</feature>
<dbReference type="AlphaFoldDB" id="A0A182EX15"/>
<keyword evidence="1" id="KW-0812">Transmembrane</keyword>
<keyword evidence="1" id="KW-0472">Membrane</keyword>
<dbReference type="WBParaSite" id="nOo.2.0.1.t12714-RA">
    <property type="protein sequence ID" value="nOo.2.0.1.t12714-RA"/>
    <property type="gene ID" value="nOo.2.0.1.g12714"/>
</dbReference>
<protein>
    <submittedName>
        <fullName evidence="4">GGDEF domain-containing protein</fullName>
    </submittedName>
</protein>
<dbReference type="EMBL" id="UYRW01011698">
    <property type="protein sequence ID" value="VDM99830.1"/>
    <property type="molecule type" value="Genomic_DNA"/>
</dbReference>
<gene>
    <name evidence="2" type="ORF">NOO_LOCUS12714</name>
</gene>
<organism evidence="4">
    <name type="scientific">Onchocerca ochengi</name>
    <name type="common">Filarial nematode worm</name>
    <dbReference type="NCBI Taxonomy" id="42157"/>
    <lineage>
        <taxon>Eukaryota</taxon>
        <taxon>Metazoa</taxon>
        <taxon>Ecdysozoa</taxon>
        <taxon>Nematoda</taxon>
        <taxon>Chromadorea</taxon>
        <taxon>Rhabditida</taxon>
        <taxon>Spirurina</taxon>
        <taxon>Spiruromorpha</taxon>
        <taxon>Filarioidea</taxon>
        <taxon>Onchocercidae</taxon>
        <taxon>Onchocerca</taxon>
    </lineage>
</organism>
<keyword evidence="3" id="KW-1185">Reference proteome</keyword>
<dbReference type="Proteomes" id="UP000271087">
    <property type="component" value="Unassembled WGS sequence"/>
</dbReference>
<sequence length="38" mass="4348">MLSTSEPIDRYHAVYLIILLNGFGILITWNMWITIAPA</sequence>
<evidence type="ECO:0000313" key="4">
    <source>
        <dbReference type="WBParaSite" id="nOo.2.0.1.t12714-RA"/>
    </source>
</evidence>
<proteinExistence type="predicted"/>
<reference evidence="4" key="1">
    <citation type="submission" date="2016-06" db="UniProtKB">
        <authorList>
            <consortium name="WormBaseParasite"/>
        </authorList>
    </citation>
    <scope>IDENTIFICATION</scope>
</reference>
<keyword evidence="1" id="KW-1133">Transmembrane helix</keyword>
<accession>A0A182EX15</accession>
<evidence type="ECO:0000313" key="3">
    <source>
        <dbReference type="Proteomes" id="UP000271087"/>
    </source>
</evidence>
<evidence type="ECO:0000313" key="2">
    <source>
        <dbReference type="EMBL" id="VDM99830.1"/>
    </source>
</evidence>
<dbReference type="STRING" id="42157.A0A182EX15"/>
<reference evidence="2 3" key="2">
    <citation type="submission" date="2018-08" db="EMBL/GenBank/DDBJ databases">
        <authorList>
            <person name="Laetsch R D."/>
            <person name="Stevens L."/>
            <person name="Kumar S."/>
            <person name="Blaxter L. M."/>
        </authorList>
    </citation>
    <scope>NUCLEOTIDE SEQUENCE [LARGE SCALE GENOMIC DNA]</scope>
</reference>
<evidence type="ECO:0000256" key="1">
    <source>
        <dbReference type="SAM" id="Phobius"/>
    </source>
</evidence>
<name>A0A182EX15_ONCOC</name>